<evidence type="ECO:0000256" key="2">
    <source>
        <dbReference type="ARBA" id="ARBA00011902"/>
    </source>
</evidence>
<dbReference type="InterPro" id="IPR013783">
    <property type="entry name" value="Ig-like_fold"/>
</dbReference>
<evidence type="ECO:0000256" key="7">
    <source>
        <dbReference type="ARBA" id="ARBA00022737"/>
    </source>
</evidence>
<feature type="signal peptide" evidence="20">
    <location>
        <begin position="1"/>
        <end position="20"/>
    </location>
</feature>
<evidence type="ECO:0000256" key="13">
    <source>
        <dbReference type="ARBA" id="ARBA00023137"/>
    </source>
</evidence>
<feature type="chain" id="PRO_5012984709" description="receptor protein-tyrosine kinase" evidence="20">
    <location>
        <begin position="21"/>
        <end position="495"/>
    </location>
</feature>
<feature type="compositionally biased region" description="Low complexity" evidence="18">
    <location>
        <begin position="397"/>
        <end position="409"/>
    </location>
</feature>
<evidence type="ECO:0000259" key="21">
    <source>
        <dbReference type="PROSITE" id="PS50835"/>
    </source>
</evidence>
<keyword evidence="9" id="KW-0418">Kinase</keyword>
<dbReference type="InterPro" id="IPR003598">
    <property type="entry name" value="Ig_sub2"/>
</dbReference>
<protein>
    <recommendedName>
        <fullName evidence="2">receptor protein-tyrosine kinase</fullName>
        <ecNumber evidence="2">2.7.10.1</ecNumber>
    </recommendedName>
</protein>
<evidence type="ECO:0000256" key="19">
    <source>
        <dbReference type="SAM" id="Phobius"/>
    </source>
</evidence>
<evidence type="ECO:0000256" key="5">
    <source>
        <dbReference type="ARBA" id="ARBA00022692"/>
    </source>
</evidence>
<keyword evidence="15 22" id="KW-0675">Receptor</keyword>
<feature type="region of interest" description="Disordered" evidence="18">
    <location>
        <begin position="475"/>
        <end position="495"/>
    </location>
</feature>
<feature type="domain" description="Ig-like" evidence="21">
    <location>
        <begin position="142"/>
        <end position="231"/>
    </location>
</feature>
<feature type="transmembrane region" description="Helical" evidence="19">
    <location>
        <begin position="369"/>
        <end position="391"/>
    </location>
</feature>
<evidence type="ECO:0000256" key="11">
    <source>
        <dbReference type="ARBA" id="ARBA00022989"/>
    </source>
</evidence>
<dbReference type="InterPro" id="IPR013098">
    <property type="entry name" value="Ig_I-set"/>
</dbReference>
<evidence type="ECO:0000256" key="18">
    <source>
        <dbReference type="SAM" id="MobiDB-lite"/>
    </source>
</evidence>
<keyword evidence="16" id="KW-0325">Glycoprotein</keyword>
<keyword evidence="8" id="KW-0547">Nucleotide-binding</keyword>
<keyword evidence="5 19" id="KW-0812">Transmembrane</keyword>
<feature type="domain" description="Ig-like" evidence="21">
    <location>
        <begin position="24"/>
        <end position="111"/>
    </location>
</feature>
<dbReference type="SUPFAM" id="SSF48726">
    <property type="entry name" value="Immunoglobulin"/>
    <property type="match status" value="3"/>
</dbReference>
<dbReference type="FunFam" id="2.60.40.10:FF:000016">
    <property type="entry name" value="Fibroblast growth factor receptor"/>
    <property type="match status" value="1"/>
</dbReference>
<name>A0A210PPD2_MIZYE</name>
<dbReference type="GO" id="GO:0005886">
    <property type="term" value="C:plasma membrane"/>
    <property type="evidence" value="ECO:0007669"/>
    <property type="project" value="TreeGrafter"/>
</dbReference>
<dbReference type="GO" id="GO:0005524">
    <property type="term" value="F:ATP binding"/>
    <property type="evidence" value="ECO:0007669"/>
    <property type="project" value="UniProtKB-KW"/>
</dbReference>
<accession>A0A210PPD2</accession>
<feature type="domain" description="Ig-like" evidence="21">
    <location>
        <begin position="240"/>
        <end position="349"/>
    </location>
</feature>
<keyword evidence="17" id="KW-0393">Immunoglobulin domain</keyword>
<keyword evidence="7" id="KW-0677">Repeat</keyword>
<evidence type="ECO:0000256" key="8">
    <source>
        <dbReference type="ARBA" id="ARBA00022741"/>
    </source>
</evidence>
<comment type="subcellular location">
    <subcellularLocation>
        <location evidence="1">Membrane</location>
        <topology evidence="1">Single-pass membrane protein</topology>
    </subcellularLocation>
</comment>
<evidence type="ECO:0000256" key="20">
    <source>
        <dbReference type="SAM" id="SignalP"/>
    </source>
</evidence>
<dbReference type="PROSITE" id="PS50835">
    <property type="entry name" value="IG_LIKE"/>
    <property type="match status" value="3"/>
</dbReference>
<dbReference type="STRING" id="6573.A0A210PPD2"/>
<evidence type="ECO:0000256" key="17">
    <source>
        <dbReference type="ARBA" id="ARBA00023319"/>
    </source>
</evidence>
<dbReference type="PANTHER" id="PTHR19890">
    <property type="entry name" value="FIBROBLAST GROWTH FACTOR RECEPTOR"/>
    <property type="match status" value="1"/>
</dbReference>
<keyword evidence="6 20" id="KW-0732">Signal</keyword>
<dbReference type="FunFam" id="2.60.40.10:FF:000593">
    <property type="entry name" value="Fibroblast growth factor receptor-like 1"/>
    <property type="match status" value="1"/>
</dbReference>
<dbReference type="FunFam" id="2.60.40.10:FF:000020">
    <property type="entry name" value="Fibroblast growth factor receptor"/>
    <property type="match status" value="1"/>
</dbReference>
<evidence type="ECO:0000313" key="22">
    <source>
        <dbReference type="EMBL" id="OWF38333.1"/>
    </source>
</evidence>
<evidence type="ECO:0000256" key="4">
    <source>
        <dbReference type="ARBA" id="ARBA00022679"/>
    </source>
</evidence>
<proteinExistence type="predicted"/>
<gene>
    <name evidence="22" type="ORF">KP79_PYT17258</name>
</gene>
<dbReference type="InterPro" id="IPR036179">
    <property type="entry name" value="Ig-like_dom_sf"/>
</dbReference>
<dbReference type="AlphaFoldDB" id="A0A210PPD2"/>
<evidence type="ECO:0000256" key="15">
    <source>
        <dbReference type="ARBA" id="ARBA00023170"/>
    </source>
</evidence>
<keyword evidence="11 19" id="KW-1133">Transmembrane helix</keyword>
<dbReference type="GO" id="GO:0005007">
    <property type="term" value="F:fibroblast growth factor receptor activity"/>
    <property type="evidence" value="ECO:0007669"/>
    <property type="project" value="TreeGrafter"/>
</dbReference>
<evidence type="ECO:0000256" key="16">
    <source>
        <dbReference type="ARBA" id="ARBA00023180"/>
    </source>
</evidence>
<dbReference type="EC" id="2.7.10.1" evidence="2"/>
<dbReference type="InterPro" id="IPR052615">
    <property type="entry name" value="FGFRL"/>
</dbReference>
<evidence type="ECO:0000256" key="1">
    <source>
        <dbReference type="ARBA" id="ARBA00004167"/>
    </source>
</evidence>
<dbReference type="InterPro" id="IPR003599">
    <property type="entry name" value="Ig_sub"/>
</dbReference>
<feature type="region of interest" description="Disordered" evidence="18">
    <location>
        <begin position="397"/>
        <end position="432"/>
    </location>
</feature>
<dbReference type="OrthoDB" id="6084240at2759"/>
<dbReference type="Pfam" id="PF13927">
    <property type="entry name" value="Ig_3"/>
    <property type="match status" value="1"/>
</dbReference>
<dbReference type="Proteomes" id="UP000242188">
    <property type="component" value="Unassembled WGS sequence"/>
</dbReference>
<keyword evidence="4" id="KW-0808">Transferase</keyword>
<dbReference type="SMART" id="SM00409">
    <property type="entry name" value="IG"/>
    <property type="match status" value="3"/>
</dbReference>
<evidence type="ECO:0000313" key="23">
    <source>
        <dbReference type="Proteomes" id="UP000242188"/>
    </source>
</evidence>
<dbReference type="GO" id="GO:0017134">
    <property type="term" value="F:fibroblast growth factor binding"/>
    <property type="evidence" value="ECO:0007669"/>
    <property type="project" value="TreeGrafter"/>
</dbReference>
<keyword evidence="23" id="KW-1185">Reference proteome</keyword>
<dbReference type="EMBL" id="NEDP02005569">
    <property type="protein sequence ID" value="OWF38333.1"/>
    <property type="molecule type" value="Genomic_DNA"/>
</dbReference>
<dbReference type="PANTHER" id="PTHR19890:SF10">
    <property type="entry name" value="FIBROBLAST GROWTH FACTOR RECEPTOR-LIKE 1"/>
    <property type="match status" value="1"/>
</dbReference>
<dbReference type="InterPro" id="IPR007110">
    <property type="entry name" value="Ig-like_dom"/>
</dbReference>
<keyword evidence="10" id="KW-0067">ATP-binding</keyword>
<dbReference type="Gene3D" id="2.60.40.10">
    <property type="entry name" value="Immunoglobulins"/>
    <property type="match status" value="3"/>
</dbReference>
<evidence type="ECO:0000256" key="9">
    <source>
        <dbReference type="ARBA" id="ARBA00022777"/>
    </source>
</evidence>
<reference evidence="22 23" key="1">
    <citation type="journal article" date="2017" name="Nat. Ecol. Evol.">
        <title>Scallop genome provides insights into evolution of bilaterian karyotype and development.</title>
        <authorList>
            <person name="Wang S."/>
            <person name="Zhang J."/>
            <person name="Jiao W."/>
            <person name="Li J."/>
            <person name="Xun X."/>
            <person name="Sun Y."/>
            <person name="Guo X."/>
            <person name="Huan P."/>
            <person name="Dong B."/>
            <person name="Zhang L."/>
            <person name="Hu X."/>
            <person name="Sun X."/>
            <person name="Wang J."/>
            <person name="Zhao C."/>
            <person name="Wang Y."/>
            <person name="Wang D."/>
            <person name="Huang X."/>
            <person name="Wang R."/>
            <person name="Lv J."/>
            <person name="Li Y."/>
            <person name="Zhang Z."/>
            <person name="Liu B."/>
            <person name="Lu W."/>
            <person name="Hui Y."/>
            <person name="Liang J."/>
            <person name="Zhou Z."/>
            <person name="Hou R."/>
            <person name="Li X."/>
            <person name="Liu Y."/>
            <person name="Li H."/>
            <person name="Ning X."/>
            <person name="Lin Y."/>
            <person name="Zhao L."/>
            <person name="Xing Q."/>
            <person name="Dou J."/>
            <person name="Li Y."/>
            <person name="Mao J."/>
            <person name="Guo H."/>
            <person name="Dou H."/>
            <person name="Li T."/>
            <person name="Mu C."/>
            <person name="Jiang W."/>
            <person name="Fu Q."/>
            <person name="Fu X."/>
            <person name="Miao Y."/>
            <person name="Liu J."/>
            <person name="Yu Q."/>
            <person name="Li R."/>
            <person name="Liao H."/>
            <person name="Li X."/>
            <person name="Kong Y."/>
            <person name="Jiang Z."/>
            <person name="Chourrout D."/>
            <person name="Li R."/>
            <person name="Bao Z."/>
        </authorList>
    </citation>
    <scope>NUCLEOTIDE SEQUENCE [LARGE SCALE GENOMIC DNA]</scope>
    <source>
        <strain evidence="22 23">PY_sf001</strain>
    </source>
</reference>
<evidence type="ECO:0000256" key="6">
    <source>
        <dbReference type="ARBA" id="ARBA00022729"/>
    </source>
</evidence>
<evidence type="ECO:0000256" key="10">
    <source>
        <dbReference type="ARBA" id="ARBA00022840"/>
    </source>
</evidence>
<evidence type="ECO:0000256" key="14">
    <source>
        <dbReference type="ARBA" id="ARBA00023157"/>
    </source>
</evidence>
<evidence type="ECO:0000256" key="3">
    <source>
        <dbReference type="ARBA" id="ARBA00022553"/>
    </source>
</evidence>
<keyword evidence="12 19" id="KW-0472">Membrane</keyword>
<dbReference type="SMART" id="SM00408">
    <property type="entry name" value="IGc2"/>
    <property type="match status" value="3"/>
</dbReference>
<keyword evidence="14" id="KW-1015">Disulfide bond</keyword>
<dbReference type="Pfam" id="PF07679">
    <property type="entry name" value="I-set"/>
    <property type="match status" value="2"/>
</dbReference>
<keyword evidence="13" id="KW-0829">Tyrosine-protein kinase</keyword>
<evidence type="ECO:0000256" key="12">
    <source>
        <dbReference type="ARBA" id="ARBA00023136"/>
    </source>
</evidence>
<sequence length="495" mass="56133">MVRMDRLGLLVLLALGFVTANGPPRLKEKAHLRYRLKVKQTKKIKCPVEGEPAPMIQWLKDGQDINILWDRYHVLRDGSLRIRDIILEDGGSYMCKAVNGFGSIHVNYTVIVVNEETGMVKQDNNLYPQTPEEDLSKEWSKPRFIQPEKMKKRDYQRPVGSSVRFVCKAVGNPRPQVSWLKDGNSISTEDDNSKRPSWTLKITELTESDSGRYSCVVNNRQGSITYNYSLEVIKKFNEKPVLLKPHPLNTTVEYGETASLQCKVESVVQPHIQWLKRVDDPSEVKNMNTTLRLGGQQFIVLKTGEVWPGPDNTYLNKLVIQKARDRDSGVYICLGANAMGYNVRSAYLTVVNTNPHRSSLDSDNGSSSLPLMIAVPTCIIIIIVVMAIILLQKRKSCNSSSNSNTRTTRFNPVPTHETEPYPPLQNNPATNLHINPMQNVNVRDMYTGVHNPHLIQSSREKLSKNHSIDFYTDISSVSQSRNNPHSSQHMQQYSY</sequence>
<keyword evidence="3" id="KW-0597">Phosphoprotein</keyword>
<organism evidence="22 23">
    <name type="scientific">Mizuhopecten yessoensis</name>
    <name type="common">Japanese scallop</name>
    <name type="synonym">Patinopecten yessoensis</name>
    <dbReference type="NCBI Taxonomy" id="6573"/>
    <lineage>
        <taxon>Eukaryota</taxon>
        <taxon>Metazoa</taxon>
        <taxon>Spiralia</taxon>
        <taxon>Lophotrochozoa</taxon>
        <taxon>Mollusca</taxon>
        <taxon>Bivalvia</taxon>
        <taxon>Autobranchia</taxon>
        <taxon>Pteriomorphia</taxon>
        <taxon>Pectinida</taxon>
        <taxon>Pectinoidea</taxon>
        <taxon>Pectinidae</taxon>
        <taxon>Mizuhopecten</taxon>
    </lineage>
</organism>
<comment type="caution">
    <text evidence="22">The sequence shown here is derived from an EMBL/GenBank/DDBJ whole genome shotgun (WGS) entry which is preliminary data.</text>
</comment>